<dbReference type="Proteomes" id="UP001500449">
    <property type="component" value="Unassembled WGS sequence"/>
</dbReference>
<evidence type="ECO:0000313" key="2">
    <source>
        <dbReference type="EMBL" id="GAA1832975.1"/>
    </source>
</evidence>
<name>A0ABN2MN35_9PSEU</name>
<accession>A0ABN2MN35</accession>
<protein>
    <submittedName>
        <fullName evidence="2">Uncharacterized protein</fullName>
    </submittedName>
</protein>
<organism evidence="2 3">
    <name type="scientific">Pseudonocardia ailaonensis</name>
    <dbReference type="NCBI Taxonomy" id="367279"/>
    <lineage>
        <taxon>Bacteria</taxon>
        <taxon>Bacillati</taxon>
        <taxon>Actinomycetota</taxon>
        <taxon>Actinomycetes</taxon>
        <taxon>Pseudonocardiales</taxon>
        <taxon>Pseudonocardiaceae</taxon>
        <taxon>Pseudonocardia</taxon>
    </lineage>
</organism>
<feature type="compositionally biased region" description="Basic and acidic residues" evidence="1">
    <location>
        <begin position="306"/>
        <end position="320"/>
    </location>
</feature>
<comment type="caution">
    <text evidence="2">The sequence shown here is derived from an EMBL/GenBank/DDBJ whole genome shotgun (WGS) entry which is preliminary data.</text>
</comment>
<sequence>MLLGGPLVGGLGALDLAGQRRQLRGPVRRDRQLFQAAAHRARLHTRLDAREQILGLAGPVRGLRPQGAQALGVRLAGLPFTLEAADQVAVRGDGLVDQDLRALAAEGAQPRLELLGRVLRLLARGAGGVELREARGVQDHPGGREPGERGPQPRHVPGRGMRTNPLLGLGDGPRGRLPVPREPGGAALQPADLLGQRGDVPRPRHLLRRRRIGVLEGGQRPAQLDLRGVAVLLVEAVRLLVELREDRADVPAAARGEHQLGELAVALAEPRAALPQRLVAEPEALLPAAPGLCATRAPGRFHRGLVRGEETAGGPPDRELARRRRDRRGDRQPRG</sequence>
<dbReference type="EMBL" id="BAAAQK010000003">
    <property type="protein sequence ID" value="GAA1832975.1"/>
    <property type="molecule type" value="Genomic_DNA"/>
</dbReference>
<reference evidence="2 3" key="1">
    <citation type="journal article" date="2019" name="Int. J. Syst. Evol. Microbiol.">
        <title>The Global Catalogue of Microorganisms (GCM) 10K type strain sequencing project: providing services to taxonomists for standard genome sequencing and annotation.</title>
        <authorList>
            <consortium name="The Broad Institute Genomics Platform"/>
            <consortium name="The Broad Institute Genome Sequencing Center for Infectious Disease"/>
            <person name="Wu L."/>
            <person name="Ma J."/>
        </authorList>
    </citation>
    <scope>NUCLEOTIDE SEQUENCE [LARGE SCALE GENOMIC DNA]</scope>
    <source>
        <strain evidence="2 3">JCM 16009</strain>
    </source>
</reference>
<keyword evidence="3" id="KW-1185">Reference proteome</keyword>
<feature type="compositionally biased region" description="Basic and acidic residues" evidence="1">
    <location>
        <begin position="132"/>
        <end position="148"/>
    </location>
</feature>
<evidence type="ECO:0000256" key="1">
    <source>
        <dbReference type="SAM" id="MobiDB-lite"/>
    </source>
</evidence>
<proteinExistence type="predicted"/>
<gene>
    <name evidence="2" type="ORF">GCM10009836_08890</name>
</gene>
<feature type="region of interest" description="Disordered" evidence="1">
    <location>
        <begin position="303"/>
        <end position="335"/>
    </location>
</feature>
<feature type="region of interest" description="Disordered" evidence="1">
    <location>
        <begin position="132"/>
        <end position="173"/>
    </location>
</feature>
<evidence type="ECO:0000313" key="3">
    <source>
        <dbReference type="Proteomes" id="UP001500449"/>
    </source>
</evidence>